<dbReference type="SUPFAM" id="SSF141868">
    <property type="entry name" value="EAL domain-like"/>
    <property type="match status" value="1"/>
</dbReference>
<dbReference type="PROSITE" id="PS50883">
    <property type="entry name" value="EAL"/>
    <property type="match status" value="1"/>
</dbReference>
<reference evidence="3 4" key="1">
    <citation type="submission" date="2014-10" db="EMBL/GenBank/DDBJ databases">
        <title>Genome sequence of Ponticoccus sp. strain UMTAT08 isolated from clonal culture of toxic dinoflagellate Alexandrium tamiyavanichii.</title>
        <authorList>
            <person name="Gan H.Y."/>
            <person name="Muhd D.-D."/>
            <person name="Mohd Noor M.E."/>
            <person name="Yeong Y.S."/>
            <person name="Usup G."/>
        </authorList>
    </citation>
    <scope>NUCLEOTIDE SEQUENCE [LARGE SCALE GENOMIC DNA]</scope>
    <source>
        <strain evidence="3 4">UMTAT08</strain>
    </source>
</reference>
<dbReference type="PANTHER" id="PTHR33121">
    <property type="entry name" value="CYCLIC DI-GMP PHOSPHODIESTERASE PDEF"/>
    <property type="match status" value="1"/>
</dbReference>
<dbReference type="SMART" id="SM00052">
    <property type="entry name" value="EAL"/>
    <property type="match status" value="1"/>
</dbReference>
<sequence length="285" mass="31844">MGQDHGTEAEVAKPAADEHAARNALDHAVKTRDASVMDMVRRSIQHRQVMLAFQPVMQAQTQGRVAFYEGLIRVLDETGRIIPATDFIDTVEDTEYGRMLDCIALEKGLAELGRVHGLRLSINMSARSIGYKKWMRTLHRGLDQDPTIAERLILEITESSAMLVPELVVSFMDDLQRRGISFAIDDFGAGYTALRHFKDFRFDVLKIDGQFCQGIATDPDNQVLVGAMVKIAEQFDMFTVAEMVESHEDADCLAALGIDCLQGYLFAAPSVRPPWRREDAARRVG</sequence>
<evidence type="ECO:0000313" key="3">
    <source>
        <dbReference type="EMBL" id="KHQ52957.1"/>
    </source>
</evidence>
<protein>
    <submittedName>
        <fullName evidence="3">Diguanylate phosphodiesterase</fullName>
    </submittedName>
</protein>
<feature type="domain" description="EAL" evidence="2">
    <location>
        <begin position="33"/>
        <end position="283"/>
    </location>
</feature>
<organism evidence="3 4">
    <name type="scientific">Mameliella alba</name>
    <dbReference type="NCBI Taxonomy" id="561184"/>
    <lineage>
        <taxon>Bacteria</taxon>
        <taxon>Pseudomonadati</taxon>
        <taxon>Pseudomonadota</taxon>
        <taxon>Alphaproteobacteria</taxon>
        <taxon>Rhodobacterales</taxon>
        <taxon>Roseobacteraceae</taxon>
        <taxon>Mameliella</taxon>
    </lineage>
</organism>
<proteinExistence type="predicted"/>
<accession>A0A0B3RY19</accession>
<dbReference type="Pfam" id="PF00563">
    <property type="entry name" value="EAL"/>
    <property type="match status" value="1"/>
</dbReference>
<dbReference type="GO" id="GO:0071111">
    <property type="term" value="F:cyclic-guanylate-specific phosphodiesterase activity"/>
    <property type="evidence" value="ECO:0007669"/>
    <property type="project" value="InterPro"/>
</dbReference>
<feature type="region of interest" description="Disordered" evidence="1">
    <location>
        <begin position="1"/>
        <end position="20"/>
    </location>
</feature>
<dbReference type="CDD" id="cd01948">
    <property type="entry name" value="EAL"/>
    <property type="match status" value="1"/>
</dbReference>
<dbReference type="PANTHER" id="PTHR33121:SF79">
    <property type="entry name" value="CYCLIC DI-GMP PHOSPHODIESTERASE PDED-RELATED"/>
    <property type="match status" value="1"/>
</dbReference>
<dbReference type="Gene3D" id="3.20.20.450">
    <property type="entry name" value="EAL domain"/>
    <property type="match status" value="1"/>
</dbReference>
<dbReference type="AlphaFoldDB" id="A0A0B3RY19"/>
<evidence type="ECO:0000259" key="2">
    <source>
        <dbReference type="PROSITE" id="PS50883"/>
    </source>
</evidence>
<dbReference type="OrthoDB" id="23692at2"/>
<name>A0A0B3RY19_9RHOB</name>
<dbReference type="InterPro" id="IPR035919">
    <property type="entry name" value="EAL_sf"/>
</dbReference>
<dbReference type="Proteomes" id="UP000030960">
    <property type="component" value="Unassembled WGS sequence"/>
</dbReference>
<evidence type="ECO:0000313" key="4">
    <source>
        <dbReference type="Proteomes" id="UP000030960"/>
    </source>
</evidence>
<gene>
    <name evidence="3" type="ORF">OA50_02501</name>
</gene>
<dbReference type="STRING" id="561184.SAMN05216376_110121"/>
<dbReference type="InterPro" id="IPR050706">
    <property type="entry name" value="Cyclic-di-GMP_PDE-like"/>
</dbReference>
<evidence type="ECO:0000256" key="1">
    <source>
        <dbReference type="SAM" id="MobiDB-lite"/>
    </source>
</evidence>
<keyword evidence="4" id="KW-1185">Reference proteome</keyword>
<dbReference type="PATRIC" id="fig|1515334.3.peg.2518"/>
<comment type="caution">
    <text evidence="3">The sequence shown here is derived from an EMBL/GenBank/DDBJ whole genome shotgun (WGS) entry which is preliminary data.</text>
</comment>
<dbReference type="InterPro" id="IPR001633">
    <property type="entry name" value="EAL_dom"/>
</dbReference>
<dbReference type="EMBL" id="JSUQ01000009">
    <property type="protein sequence ID" value="KHQ52957.1"/>
    <property type="molecule type" value="Genomic_DNA"/>
</dbReference>